<dbReference type="EMBL" id="VVIW01000005">
    <property type="protein sequence ID" value="NHZ40926.1"/>
    <property type="molecule type" value="Genomic_DNA"/>
</dbReference>
<feature type="signal peptide" evidence="1">
    <location>
        <begin position="1"/>
        <end position="20"/>
    </location>
</feature>
<comment type="caution">
    <text evidence="2">The sequence shown here is derived from an EMBL/GenBank/DDBJ whole genome shotgun (WGS) entry which is preliminary data.</text>
</comment>
<evidence type="ECO:0000256" key="1">
    <source>
        <dbReference type="SAM" id="SignalP"/>
    </source>
</evidence>
<proteinExistence type="predicted"/>
<dbReference type="Proteomes" id="UP000819052">
    <property type="component" value="Unassembled WGS sequence"/>
</dbReference>
<keyword evidence="3" id="KW-1185">Reference proteome</keyword>
<protein>
    <submittedName>
        <fullName evidence="2">DUF4198 domain-containing protein</fullName>
    </submittedName>
</protein>
<dbReference type="InterPro" id="IPR019613">
    <property type="entry name" value="DUF4198"/>
</dbReference>
<name>A0ABX0MFM8_9BURK</name>
<accession>A0ABX0MFM8</accession>
<feature type="chain" id="PRO_5047268497" evidence="1">
    <location>
        <begin position="21"/>
        <end position="273"/>
    </location>
</feature>
<reference evidence="2 3" key="1">
    <citation type="submission" date="2019-09" db="EMBL/GenBank/DDBJ databases">
        <title>Taxonomy of Antarctic Massilia spp.: description of Massilia rubra sp. nov., Massilia aquatica sp. nov., Massilia mucilaginosa sp. nov., Massilia frigida sp. nov. isolated from streams, lakes and regoliths.</title>
        <authorList>
            <person name="Holochova P."/>
            <person name="Sedlacek I."/>
            <person name="Kralova S."/>
            <person name="Maslanova I."/>
            <person name="Busse H.-J."/>
            <person name="Stankova E."/>
            <person name="Vrbovska V."/>
            <person name="Kovarovic V."/>
            <person name="Bartak M."/>
            <person name="Svec P."/>
            <person name="Pantucek R."/>
        </authorList>
    </citation>
    <scope>NUCLEOTIDE SEQUENCE [LARGE SCALE GENOMIC DNA]</scope>
    <source>
        <strain evidence="2 3">CCM 8693</strain>
    </source>
</reference>
<keyword evidence="1" id="KW-0732">Signal</keyword>
<gene>
    <name evidence="2" type="ORF">F1609_12270</name>
</gene>
<dbReference type="RefSeq" id="WP_167076717.1">
    <property type="nucleotide sequence ID" value="NZ_VVIW01000005.1"/>
</dbReference>
<organism evidence="2 3">
    <name type="scientific">Massilia aquatica</name>
    <dbReference type="NCBI Taxonomy" id="2609000"/>
    <lineage>
        <taxon>Bacteria</taxon>
        <taxon>Pseudomonadati</taxon>
        <taxon>Pseudomonadota</taxon>
        <taxon>Betaproteobacteria</taxon>
        <taxon>Burkholderiales</taxon>
        <taxon>Oxalobacteraceae</taxon>
        <taxon>Telluria group</taxon>
        <taxon>Massilia</taxon>
    </lineage>
</organism>
<sequence>MIKKTLLALSLAALSLSASAHRGWLYPQSTMVEAKEPWVTIDGAISEGLFDIDHVALKLDAATITDPDGVNTPAPAGYMGKQRSTFDLKMPKNGTYKISIVSRNVMASYKDKAGETKRFRGSEEAFAKEVPRDAPELKTTYAHQRLETFVSANKTSDGALKPSGVGLEMIPLTNPTDLRAGETARWRFQLDGKALPKFAFSLIPGGVRYRGVLGEVRLETDAKGEVAVTLPAAGMYWLNAGFPAAQAKGAAPADAPAVTRRYSYAATLEVLPE</sequence>
<evidence type="ECO:0000313" key="3">
    <source>
        <dbReference type="Proteomes" id="UP000819052"/>
    </source>
</evidence>
<dbReference type="Pfam" id="PF10670">
    <property type="entry name" value="DUF4198"/>
    <property type="match status" value="1"/>
</dbReference>
<evidence type="ECO:0000313" key="2">
    <source>
        <dbReference type="EMBL" id="NHZ40926.1"/>
    </source>
</evidence>